<sequence>MSHADAGDGLDAADTTDAADGIAVISLGGRFPGADRVDRLWTNLLDREDAISHFTADELLARGRDPELVRHPRFVGAEGVLGDVSLFDAEFFGCSPREAEVMDPQHRLCLEEAWHVFDTAGYDPAATGTAVGVFLSASLSSYLIRNVLPGGAAQRLLGGFPLLIHNDKDFLATTVSHKLGLTGPSYAVGSACSSSLVAVHLACQSLLTEECDMALAGGVSLQVPQGQGYVHADDGIYSPDGRCAPFDAGAAGTVGGSGVGLVLLKRLADAVRDGDRVHAVILGSAVNNDGADKVGYTAPGVTGQSAVVAEALAVAGISAATVGVLEAHGTGTRLGDPVEVAALTRAFRAHTDRSGFCALGSVKANVGHLDAAAGVTGLIKAVLAVREGVIPGTPHYRSPNPAIDFATTPFYVTADTLAWPEADHPRRAGVSSFGIGGTNAHVILEQAPPAAPRTDRTAGVPMPLVVSARTREALTEAVRDLAAWSAPEPGTRLADLAATLAGRRAFPYRAAVVCHDLPEAARLLGGARGETALPGRETVFLFPGQGTLPPDTGRGLYAGVPAFRAHFDACAEGLAPLGTDLHAALGAPADDTRAAQPALFAVEYALARTLMDWGLRPAAMLGHSLGEYVAATLAGVLSLPDALTLVRARAEAQHTMPPGRMLAVPLTADDLRPLLPPEVEFSAFNAPGRCVVGGPPEPVAELRARLARRGVPTAELATAHAFHSAAVEPLLDGFRGVLEGVRLRPPRLRYVSSLTGDWADAAVTTPAYWLAHLRRPVRFADGLRRCLDLGPVALVETGPRAGLTGLARRAAGPGEPPCTVRCLAAPDEAASLTHAVAALWRSGCAVDWTAFHRPGRPRRTTVPGYPFQRVRHWIDAPDESEPTDLATALRAELRTDGDPPLAVDQRPGLRTGLNRLCAALARDYLATGVEASGVLPGFHRFLDYLRTLAASAPAADDAGTIAAEITAAHPSFSGLVDLLRHCAQGYPRALSTPGAALDVLYPAGSGDLLRRTLGEGTADHRATGRLTRLAGSLLDRLAAGREPGRPLRVLEAGAGAGSLTQALVTRAPGRLDYHATDISRHFVTALGREAARRGLDFVRARVLDIARDPGEQGFAGERFDVVCGLDVVHATPDLRTTLGHLRSLMAPDGTLALIETTADDPWLTMIWGLTDGWWHHTDRRTHGPLLDAAGWRALLAGEDFATADVIVPPDGPQDAALLLARQTPRPAAAAPSVGKRDVGTWCYARGWRHAAPADPAPLTGGCLLLGDGDTAKAVASRLEALGVPVTTVGGGRPPGPERYRELVGPATRLAVDLWPLRDASHRGRATGADGVRTAQDAALHNLLHLARAFGALDERHPVRVVTVTTGAHDVLGDDLAHPEHATVPAAAKVIPREYPWIACTALDVEPGLDAERLADLIVRELGAARETTVTACRGRRRFTPCPVRQPLPAAPERPAVRPGGVYLVCGGLGGIGLHLAEYLGRARTTVVLTHRRPFPAPDAWDGLPAGHPEAAVVRRLRSLAATGATVVVRRADLTDHDAMRALADEVEQAHGPIRGVVHAAGVPDTAGMIQRRDRAGTDAALAAKLTGTLVLDEVFAHRDLDFLVLCSSIGTVLHKLKFGEVGYVAGNEFLDAYAAHRAARRPGRTLSIAWTDWRESGMWAAAQRRLTERYGTGADLPVPPGGDLLGAISPEEGVDVFARLLAADTGPNVIVSAQDLDELLARHAAYTTDDHLAALGDLRIAAARDRSAPAAPYAAPHTPAQRRIAGWYRDLLGVEHVGLDDDFFALGGDSLLALRLLSQLRDAYGVEISVARMFDEPTVAALAAATGPPPEETPGQEEVVL</sequence>
<keyword evidence="7" id="KW-0511">Multifunctional enzyme</keyword>
<keyword evidence="8" id="KW-0012">Acyltransferase</keyword>
<dbReference type="Gene3D" id="3.40.50.150">
    <property type="entry name" value="Vaccinia Virus protein VP39"/>
    <property type="match status" value="1"/>
</dbReference>
<dbReference type="GO" id="GO:0031177">
    <property type="term" value="F:phosphopantetheine binding"/>
    <property type="evidence" value="ECO:0007669"/>
    <property type="project" value="InterPro"/>
</dbReference>
<dbReference type="InterPro" id="IPR009081">
    <property type="entry name" value="PP-bd_ACP"/>
</dbReference>
<evidence type="ECO:0000256" key="6">
    <source>
        <dbReference type="ARBA" id="ARBA00023194"/>
    </source>
</evidence>
<dbReference type="InterPro" id="IPR014030">
    <property type="entry name" value="Ketoacyl_synth_N"/>
</dbReference>
<reference evidence="11 12" key="1">
    <citation type="journal article" date="2019" name="Microb. Cell Fact.">
        <title>Exploring novel herbicidin analogues by transcriptional regulator overexpression and MS/MS molecular networking.</title>
        <authorList>
            <person name="Shi Y."/>
            <person name="Gu R."/>
            <person name="Li Y."/>
            <person name="Wang X."/>
            <person name="Ren W."/>
            <person name="Li X."/>
            <person name="Wang L."/>
            <person name="Xie Y."/>
            <person name="Hong B."/>
        </authorList>
    </citation>
    <scope>NUCLEOTIDE SEQUENCE [LARGE SCALE GENOMIC DNA]</scope>
    <source>
        <strain evidence="11 12">US-43</strain>
    </source>
</reference>
<dbReference type="Gene3D" id="3.30.70.3290">
    <property type="match status" value="1"/>
</dbReference>
<dbReference type="FunFam" id="1.10.1200.10:FF:000016">
    <property type="entry name" value="Non-ribosomal peptide synthase"/>
    <property type="match status" value="1"/>
</dbReference>
<dbReference type="GO" id="GO:0071770">
    <property type="term" value="P:DIM/DIP cell wall layer assembly"/>
    <property type="evidence" value="ECO:0007669"/>
    <property type="project" value="TreeGrafter"/>
</dbReference>
<dbReference type="EMBL" id="VOKX01000122">
    <property type="protein sequence ID" value="KAB7833912.1"/>
    <property type="molecule type" value="Genomic_DNA"/>
</dbReference>
<dbReference type="SMART" id="SM00823">
    <property type="entry name" value="PKS_PP"/>
    <property type="match status" value="1"/>
</dbReference>
<comment type="cofactor">
    <cofactor evidence="1">
        <name>pantetheine 4'-phosphate</name>
        <dbReference type="ChEBI" id="CHEBI:47942"/>
    </cofactor>
</comment>
<dbReference type="OrthoDB" id="9778690at2"/>
<dbReference type="InterPro" id="IPR050091">
    <property type="entry name" value="PKS_NRPS_Biosynth_Enz"/>
</dbReference>
<dbReference type="Pfam" id="PF00109">
    <property type="entry name" value="ketoacyl-synt"/>
    <property type="match status" value="1"/>
</dbReference>
<dbReference type="SUPFAM" id="SSF53335">
    <property type="entry name" value="S-adenosyl-L-methionine-dependent methyltransferases"/>
    <property type="match status" value="1"/>
</dbReference>
<evidence type="ECO:0000313" key="11">
    <source>
        <dbReference type="EMBL" id="KAB7833912.1"/>
    </source>
</evidence>
<dbReference type="InterPro" id="IPR036736">
    <property type="entry name" value="ACP-like_sf"/>
</dbReference>
<dbReference type="InterPro" id="IPR020806">
    <property type="entry name" value="PKS_PP-bd"/>
</dbReference>
<dbReference type="Pfam" id="PF08242">
    <property type="entry name" value="Methyltransf_12"/>
    <property type="match status" value="1"/>
</dbReference>
<evidence type="ECO:0000256" key="1">
    <source>
        <dbReference type="ARBA" id="ARBA00001957"/>
    </source>
</evidence>
<comment type="similarity">
    <text evidence="2">Belongs to the ATP-dependent AMP-binding enzyme family.</text>
</comment>
<dbReference type="Pfam" id="PF16197">
    <property type="entry name" value="KAsynt_C_assoc"/>
    <property type="match status" value="1"/>
</dbReference>
<evidence type="ECO:0000259" key="9">
    <source>
        <dbReference type="PROSITE" id="PS50075"/>
    </source>
</evidence>
<dbReference type="InterPro" id="IPR001227">
    <property type="entry name" value="Ac_transferase_dom_sf"/>
</dbReference>
<evidence type="ECO:0000256" key="2">
    <source>
        <dbReference type="ARBA" id="ARBA00006432"/>
    </source>
</evidence>
<dbReference type="InterPro" id="IPR057326">
    <property type="entry name" value="KR_dom"/>
</dbReference>
<dbReference type="Pfam" id="PF08659">
    <property type="entry name" value="KR"/>
    <property type="match status" value="1"/>
</dbReference>
<evidence type="ECO:0000256" key="3">
    <source>
        <dbReference type="ARBA" id="ARBA00022450"/>
    </source>
</evidence>
<dbReference type="InterPro" id="IPR006162">
    <property type="entry name" value="Ppantetheine_attach_site"/>
</dbReference>
<dbReference type="SMART" id="SM00827">
    <property type="entry name" value="PKS_AT"/>
    <property type="match status" value="1"/>
</dbReference>
<dbReference type="SUPFAM" id="SSF53901">
    <property type="entry name" value="Thiolase-like"/>
    <property type="match status" value="1"/>
</dbReference>
<dbReference type="GO" id="GO:0017000">
    <property type="term" value="P:antibiotic biosynthetic process"/>
    <property type="evidence" value="ECO:0007669"/>
    <property type="project" value="UniProtKB-KW"/>
</dbReference>
<dbReference type="InterPro" id="IPR020841">
    <property type="entry name" value="PKS_Beta-ketoAc_synthase_dom"/>
</dbReference>
<evidence type="ECO:0000313" key="12">
    <source>
        <dbReference type="Proteomes" id="UP000327000"/>
    </source>
</evidence>
<dbReference type="SUPFAM" id="SSF55048">
    <property type="entry name" value="Probable ACP-binding domain of malonyl-CoA ACP transacylase"/>
    <property type="match status" value="1"/>
</dbReference>
<dbReference type="GO" id="GO:0006633">
    <property type="term" value="P:fatty acid biosynthetic process"/>
    <property type="evidence" value="ECO:0007669"/>
    <property type="project" value="InterPro"/>
</dbReference>
<dbReference type="GO" id="GO:0005737">
    <property type="term" value="C:cytoplasm"/>
    <property type="evidence" value="ECO:0007669"/>
    <property type="project" value="TreeGrafter"/>
</dbReference>
<dbReference type="SUPFAM" id="SSF52151">
    <property type="entry name" value="FabD/lysophospholipase-like"/>
    <property type="match status" value="1"/>
</dbReference>
<dbReference type="PROSITE" id="PS00606">
    <property type="entry name" value="KS3_1"/>
    <property type="match status" value="1"/>
</dbReference>
<dbReference type="PANTHER" id="PTHR43775">
    <property type="entry name" value="FATTY ACID SYNTHASE"/>
    <property type="match status" value="1"/>
</dbReference>
<name>A0A5N5VYP2_STRMB</name>
<feature type="domain" description="Ketosynthase family 3 (KS3)" evidence="10">
    <location>
        <begin position="19"/>
        <end position="446"/>
    </location>
</feature>
<dbReference type="Gene3D" id="3.40.50.720">
    <property type="entry name" value="NAD(P)-binding Rossmann-like Domain"/>
    <property type="match status" value="1"/>
</dbReference>
<evidence type="ECO:0000256" key="8">
    <source>
        <dbReference type="ARBA" id="ARBA00023315"/>
    </source>
</evidence>
<dbReference type="PROSITE" id="PS00012">
    <property type="entry name" value="PHOSPHOPANTETHEINE"/>
    <property type="match status" value="1"/>
</dbReference>
<dbReference type="InterPro" id="IPR032821">
    <property type="entry name" value="PKS_assoc"/>
</dbReference>
<keyword evidence="6" id="KW-0045">Antibiotic biosynthesis</keyword>
<dbReference type="InterPro" id="IPR018201">
    <property type="entry name" value="Ketoacyl_synth_AS"/>
</dbReference>
<dbReference type="Proteomes" id="UP000327000">
    <property type="component" value="Unassembled WGS sequence"/>
</dbReference>
<dbReference type="CDD" id="cd02440">
    <property type="entry name" value="AdoMet_MTases"/>
    <property type="match status" value="1"/>
</dbReference>
<dbReference type="InterPro" id="IPR013217">
    <property type="entry name" value="Methyltransf_12"/>
</dbReference>
<dbReference type="GO" id="GO:0044550">
    <property type="term" value="P:secondary metabolite biosynthetic process"/>
    <property type="evidence" value="ECO:0007669"/>
    <property type="project" value="UniProtKB-ARBA"/>
</dbReference>
<dbReference type="InterPro" id="IPR014031">
    <property type="entry name" value="Ketoacyl_synth_C"/>
</dbReference>
<keyword evidence="3" id="KW-0596">Phosphopantetheine</keyword>
<organism evidence="11 12">
    <name type="scientific">Streptomyces mobaraensis</name>
    <name type="common">Streptoverticillium mobaraense</name>
    <dbReference type="NCBI Taxonomy" id="35621"/>
    <lineage>
        <taxon>Bacteria</taxon>
        <taxon>Bacillati</taxon>
        <taxon>Actinomycetota</taxon>
        <taxon>Actinomycetes</taxon>
        <taxon>Kitasatosporales</taxon>
        <taxon>Streptomycetaceae</taxon>
        <taxon>Streptomyces</taxon>
    </lineage>
</organism>
<keyword evidence="4" id="KW-0597">Phosphoprotein</keyword>
<dbReference type="InterPro" id="IPR016039">
    <property type="entry name" value="Thiolase-like"/>
</dbReference>
<dbReference type="InterPro" id="IPR036291">
    <property type="entry name" value="NAD(P)-bd_dom_sf"/>
</dbReference>
<dbReference type="InterPro" id="IPR013968">
    <property type="entry name" value="PKS_KR"/>
</dbReference>
<dbReference type="PANTHER" id="PTHR43775:SF37">
    <property type="entry name" value="SI:DKEY-61P9.11"/>
    <property type="match status" value="1"/>
</dbReference>
<evidence type="ECO:0000256" key="7">
    <source>
        <dbReference type="ARBA" id="ARBA00023268"/>
    </source>
</evidence>
<keyword evidence="5" id="KW-0808">Transferase</keyword>
<evidence type="ECO:0000256" key="5">
    <source>
        <dbReference type="ARBA" id="ARBA00022679"/>
    </source>
</evidence>
<comment type="caution">
    <text evidence="11">The sequence shown here is derived from an EMBL/GenBank/DDBJ whole genome shotgun (WGS) entry which is preliminary data.</text>
</comment>
<dbReference type="GO" id="GO:0004312">
    <property type="term" value="F:fatty acid synthase activity"/>
    <property type="evidence" value="ECO:0007669"/>
    <property type="project" value="TreeGrafter"/>
</dbReference>
<dbReference type="SUPFAM" id="SSF51735">
    <property type="entry name" value="NAD(P)-binding Rossmann-fold domains"/>
    <property type="match status" value="2"/>
</dbReference>
<dbReference type="Pfam" id="PF00698">
    <property type="entry name" value="Acyl_transf_1"/>
    <property type="match status" value="1"/>
</dbReference>
<dbReference type="GO" id="GO:0004315">
    <property type="term" value="F:3-oxoacyl-[acyl-carrier-protein] synthase activity"/>
    <property type="evidence" value="ECO:0007669"/>
    <property type="project" value="InterPro"/>
</dbReference>
<dbReference type="SMART" id="SM00825">
    <property type="entry name" value="PKS_KS"/>
    <property type="match status" value="1"/>
</dbReference>
<dbReference type="CDD" id="cd00833">
    <property type="entry name" value="PKS"/>
    <property type="match status" value="1"/>
</dbReference>
<dbReference type="Gene3D" id="1.10.1200.10">
    <property type="entry name" value="ACP-like"/>
    <property type="match status" value="1"/>
</dbReference>
<dbReference type="PROSITE" id="PS50075">
    <property type="entry name" value="CARRIER"/>
    <property type="match status" value="1"/>
</dbReference>
<dbReference type="GO" id="GO:0005886">
    <property type="term" value="C:plasma membrane"/>
    <property type="evidence" value="ECO:0007669"/>
    <property type="project" value="TreeGrafter"/>
</dbReference>
<evidence type="ECO:0000256" key="4">
    <source>
        <dbReference type="ARBA" id="ARBA00022553"/>
    </source>
</evidence>
<feature type="domain" description="Carrier" evidence="9">
    <location>
        <begin position="1755"/>
        <end position="1830"/>
    </location>
</feature>
<dbReference type="Gene3D" id="1.10.1240.100">
    <property type="match status" value="1"/>
</dbReference>
<keyword evidence="12" id="KW-1185">Reference proteome</keyword>
<dbReference type="InterPro" id="IPR029063">
    <property type="entry name" value="SAM-dependent_MTases_sf"/>
</dbReference>
<dbReference type="InterPro" id="IPR014043">
    <property type="entry name" value="Acyl_transferase_dom"/>
</dbReference>
<gene>
    <name evidence="11" type="ORF">FRZ00_31600</name>
</gene>
<dbReference type="Gene3D" id="3.40.366.10">
    <property type="entry name" value="Malonyl-Coenzyme A Acyl Carrier Protein, domain 2"/>
    <property type="match status" value="1"/>
</dbReference>
<dbReference type="Pfam" id="PF00550">
    <property type="entry name" value="PP-binding"/>
    <property type="match status" value="1"/>
</dbReference>
<dbReference type="InterPro" id="IPR016036">
    <property type="entry name" value="Malonyl_transacylase_ACP-bd"/>
</dbReference>
<dbReference type="RefSeq" id="WP_152265868.1">
    <property type="nucleotide sequence ID" value="NZ_VOKX01000122.1"/>
</dbReference>
<accession>A0A5N5VYP2</accession>
<dbReference type="SMART" id="SM00822">
    <property type="entry name" value="PKS_KR"/>
    <property type="match status" value="1"/>
</dbReference>
<dbReference type="Gene3D" id="3.40.47.10">
    <property type="match status" value="1"/>
</dbReference>
<evidence type="ECO:0000259" key="10">
    <source>
        <dbReference type="PROSITE" id="PS52004"/>
    </source>
</evidence>
<protein>
    <submittedName>
        <fullName evidence="11">SDR family NAD(P)-dependent oxidoreductase</fullName>
    </submittedName>
</protein>
<dbReference type="PROSITE" id="PS52004">
    <property type="entry name" value="KS3_2"/>
    <property type="match status" value="1"/>
</dbReference>
<dbReference type="SUPFAM" id="SSF47336">
    <property type="entry name" value="ACP-like"/>
    <property type="match status" value="1"/>
</dbReference>
<dbReference type="Pfam" id="PF02801">
    <property type="entry name" value="Ketoacyl-synt_C"/>
    <property type="match status" value="1"/>
</dbReference>
<proteinExistence type="inferred from homology"/>
<dbReference type="InterPro" id="IPR016035">
    <property type="entry name" value="Acyl_Trfase/lysoPLipase"/>
</dbReference>